<dbReference type="SUPFAM" id="SSF55821">
    <property type="entry name" value="YrdC/RibB"/>
    <property type="match status" value="1"/>
</dbReference>
<dbReference type="InterPro" id="IPR017945">
    <property type="entry name" value="DHBP_synth_RibB-like_a/b_dom"/>
</dbReference>
<keyword evidence="12 14" id="KW-0464">Manganese</keyword>
<proteinExistence type="inferred from homology"/>
<dbReference type="GO" id="GO:0005829">
    <property type="term" value="C:cytosol"/>
    <property type="evidence" value="ECO:0007669"/>
    <property type="project" value="TreeGrafter"/>
</dbReference>
<evidence type="ECO:0000259" key="15">
    <source>
        <dbReference type="Pfam" id="PF00925"/>
    </source>
</evidence>
<organism evidence="16 17">
    <name type="scientific">Sphingobium amiense</name>
    <dbReference type="NCBI Taxonomy" id="135719"/>
    <lineage>
        <taxon>Bacteria</taxon>
        <taxon>Pseudomonadati</taxon>
        <taxon>Pseudomonadota</taxon>
        <taxon>Alphaproteobacteria</taxon>
        <taxon>Sphingomonadales</taxon>
        <taxon>Sphingomonadaceae</taxon>
        <taxon>Sphingobium</taxon>
    </lineage>
</organism>
<dbReference type="Gene3D" id="3.40.50.10990">
    <property type="entry name" value="GTP cyclohydrolase II"/>
    <property type="match status" value="1"/>
</dbReference>
<dbReference type="KEGG" id="sami:SAMIE_1031390"/>
<feature type="domain" description="GTP cyclohydrolase II" evidence="15">
    <location>
        <begin position="273"/>
        <end position="424"/>
    </location>
</feature>
<feature type="binding site" evidence="14">
    <location>
        <position position="205"/>
    </location>
    <ligand>
        <name>Mg(2+)</name>
        <dbReference type="ChEBI" id="CHEBI:18420"/>
        <label>2</label>
    </ligand>
</feature>
<dbReference type="UniPathway" id="UPA00275">
    <property type="reaction ID" value="UER00399"/>
</dbReference>
<protein>
    <recommendedName>
        <fullName evidence="8 14">3,4-dihydroxy-2-butanone 4-phosphate synthase</fullName>
        <shortName evidence="14">DHBP synthase</shortName>
        <ecNumber evidence="7 14">4.1.99.12</ecNumber>
    </recommendedName>
</protein>
<dbReference type="InterPro" id="IPR000422">
    <property type="entry name" value="DHBP_synthase_RibB"/>
</dbReference>
<accession>A0A494W8X8</accession>
<dbReference type="GO" id="GO:0009231">
    <property type="term" value="P:riboflavin biosynthetic process"/>
    <property type="evidence" value="ECO:0007669"/>
    <property type="project" value="UniProtKB-UniRule"/>
</dbReference>
<dbReference type="Pfam" id="PF00925">
    <property type="entry name" value="GTP_cyclohydro2"/>
    <property type="match status" value="1"/>
</dbReference>
<evidence type="ECO:0000256" key="3">
    <source>
        <dbReference type="ARBA" id="ARBA00002284"/>
    </source>
</evidence>
<evidence type="ECO:0000256" key="2">
    <source>
        <dbReference type="ARBA" id="ARBA00001936"/>
    </source>
</evidence>
<dbReference type="EMBL" id="AP018664">
    <property type="protein sequence ID" value="BBD99638.1"/>
    <property type="molecule type" value="Genomic_DNA"/>
</dbReference>
<evidence type="ECO:0000256" key="8">
    <source>
        <dbReference type="ARBA" id="ARBA00018836"/>
    </source>
</evidence>
<comment type="similarity">
    <text evidence="14">Belongs to the DHBP synthase family.</text>
</comment>
<dbReference type="InterPro" id="IPR036144">
    <property type="entry name" value="RibA-like_sf"/>
</dbReference>
<sequence>MSDVTMGKIRALIRESGLSRSGLARAAGLPSGGLRHLDDDAWVPEPETISRLEAYLAKREEGRALSPPEEIINEARNGRMFILVDDEDRENEGDLVIPAQMATPDAINFMATHGRGLICLALTSERVSQLGLELMSRENGTRHETAFTVSIEAREGVSTGISAADRSRTISVAIDATKGRLDIVTPGHVFPLVARDGGVLVRTGHTEAAVDVARLAGLNPSGVICEIMRNDGTMARLDDLIPFAKEHGLKIGTIRDLIAYRRRNDHLVERRGDLTFTSRWGGDWKAIIFLNRATGTEQLVLQKGHVDPDLPTLVRMHQMSPFADTFGQEAPRSHLLSRSMEIIGEEGSGLIVILNRRTPDMFSRTFQALKAGGETQKDMDELRDYGIGAQILAEMGVQDMILLTNSHHSLIALDGYDLAVVGHRPISA</sequence>
<feature type="binding site" evidence="14">
    <location>
        <begin position="202"/>
        <end position="206"/>
    </location>
    <ligand>
        <name>D-ribulose 5-phosphate</name>
        <dbReference type="ChEBI" id="CHEBI:58121"/>
    </ligand>
</feature>
<dbReference type="PANTHER" id="PTHR21327:SF34">
    <property type="entry name" value="3,4-DIHYDROXY-2-BUTANONE 4-PHOSPHATE SYNTHASE"/>
    <property type="match status" value="1"/>
</dbReference>
<dbReference type="AlphaFoldDB" id="A0A494W8X8"/>
<comment type="subunit">
    <text evidence="14">Homodimer.</text>
</comment>
<dbReference type="GO" id="GO:0003935">
    <property type="term" value="F:GTP cyclohydrolase II activity"/>
    <property type="evidence" value="ECO:0007669"/>
    <property type="project" value="TreeGrafter"/>
</dbReference>
<dbReference type="EC" id="4.1.99.12" evidence="7 14"/>
<keyword evidence="11 14" id="KW-0460">Magnesium</keyword>
<feature type="site" description="Essential for catalytic activity" evidence="14">
    <location>
        <position position="226"/>
    </location>
</feature>
<reference evidence="16 17" key="1">
    <citation type="submission" date="2018-05" db="EMBL/GenBank/DDBJ databases">
        <title>Complete Genome Sequence of the Nonylphenol-Degrading Bacterium Sphingobium amiense DSM 16289T.</title>
        <authorList>
            <person name="Ootsuka M."/>
            <person name="Nishizawa T."/>
            <person name="Ohta H."/>
        </authorList>
    </citation>
    <scope>NUCLEOTIDE SEQUENCE [LARGE SCALE GENOMIC DNA]</scope>
    <source>
        <strain evidence="16 17">DSM 16289</strain>
    </source>
</reference>
<evidence type="ECO:0000256" key="12">
    <source>
        <dbReference type="ARBA" id="ARBA00023211"/>
    </source>
</evidence>
<evidence type="ECO:0000256" key="11">
    <source>
        <dbReference type="ARBA" id="ARBA00022842"/>
    </source>
</evidence>
<evidence type="ECO:0000256" key="1">
    <source>
        <dbReference type="ARBA" id="ARBA00000141"/>
    </source>
</evidence>
<feature type="site" description="Essential for catalytic activity" evidence="14">
    <location>
        <position position="188"/>
    </location>
</feature>
<comment type="similarity">
    <text evidence="5">In the N-terminal section; belongs to the DHBP synthase family.</text>
</comment>
<gene>
    <name evidence="14" type="primary">ribB</name>
    <name evidence="16" type="ORF">SAMIE_1031390</name>
</gene>
<dbReference type="GO" id="GO:0030145">
    <property type="term" value="F:manganese ion binding"/>
    <property type="evidence" value="ECO:0007669"/>
    <property type="project" value="UniProtKB-UniRule"/>
</dbReference>
<dbReference type="Proteomes" id="UP000279959">
    <property type="component" value="Chromosome"/>
</dbReference>
<feature type="binding site" evidence="14">
    <location>
        <position position="94"/>
    </location>
    <ligand>
        <name>D-ribulose 5-phosphate</name>
        <dbReference type="ChEBI" id="CHEBI:58121"/>
    </ligand>
</feature>
<dbReference type="Gene3D" id="3.90.870.10">
    <property type="entry name" value="DHBP synthase"/>
    <property type="match status" value="1"/>
</dbReference>
<evidence type="ECO:0000313" key="16">
    <source>
        <dbReference type="EMBL" id="BBD99638.1"/>
    </source>
</evidence>
<dbReference type="HAMAP" id="MF_00180">
    <property type="entry name" value="RibB"/>
    <property type="match status" value="1"/>
</dbReference>
<keyword evidence="13 14" id="KW-0456">Lyase</keyword>
<dbReference type="RefSeq" id="WP_066700581.1">
    <property type="nucleotide sequence ID" value="NZ_AP018664.1"/>
</dbReference>
<feature type="binding site" evidence="14">
    <location>
        <position position="90"/>
    </location>
    <ligand>
        <name>Mg(2+)</name>
        <dbReference type="ChEBI" id="CHEBI:18420"/>
        <label>2</label>
    </ligand>
</feature>
<evidence type="ECO:0000256" key="7">
    <source>
        <dbReference type="ARBA" id="ARBA00012153"/>
    </source>
</evidence>
<evidence type="ECO:0000256" key="5">
    <source>
        <dbReference type="ARBA" id="ARBA00005520"/>
    </source>
</evidence>
<evidence type="ECO:0000256" key="13">
    <source>
        <dbReference type="ARBA" id="ARBA00023239"/>
    </source>
</evidence>
<comment type="function">
    <text evidence="3 14">Catalyzes the conversion of D-ribulose 5-phosphate to formate and 3,4-dihydroxy-2-butanone 4-phosphate.</text>
</comment>
<dbReference type="NCBIfam" id="TIGR00506">
    <property type="entry name" value="ribB"/>
    <property type="match status" value="1"/>
</dbReference>
<evidence type="ECO:0000313" key="17">
    <source>
        <dbReference type="Proteomes" id="UP000279959"/>
    </source>
</evidence>
<dbReference type="GO" id="GO:0008686">
    <property type="term" value="F:3,4-dihydroxy-2-butanone-4-phosphate synthase activity"/>
    <property type="evidence" value="ECO:0007669"/>
    <property type="project" value="UniProtKB-UniRule"/>
</dbReference>
<dbReference type="PANTHER" id="PTHR21327">
    <property type="entry name" value="GTP CYCLOHYDROLASE II-RELATED"/>
    <property type="match status" value="1"/>
</dbReference>
<comment type="similarity">
    <text evidence="6">In the C-terminal section; belongs to the GTP cyclohydrolase II family.</text>
</comment>
<evidence type="ECO:0000256" key="10">
    <source>
        <dbReference type="ARBA" id="ARBA00022723"/>
    </source>
</evidence>
<evidence type="ECO:0000256" key="6">
    <source>
        <dbReference type="ARBA" id="ARBA00008976"/>
    </source>
</evidence>
<name>A0A494W8X8_9SPHN</name>
<keyword evidence="17" id="KW-1185">Reference proteome</keyword>
<feature type="binding site" evidence="14">
    <location>
        <position position="90"/>
    </location>
    <ligand>
        <name>Mg(2+)</name>
        <dbReference type="ChEBI" id="CHEBI:18420"/>
        <label>1</label>
    </ligand>
</feature>
<keyword evidence="10 14" id="KW-0479">Metal-binding</keyword>
<dbReference type="SUPFAM" id="SSF142695">
    <property type="entry name" value="RibA-like"/>
    <property type="match status" value="1"/>
</dbReference>
<comment type="catalytic activity">
    <reaction evidence="1 14">
        <text>D-ribulose 5-phosphate = (2S)-2-hydroxy-3-oxobutyl phosphate + formate + H(+)</text>
        <dbReference type="Rhea" id="RHEA:18457"/>
        <dbReference type="ChEBI" id="CHEBI:15378"/>
        <dbReference type="ChEBI" id="CHEBI:15740"/>
        <dbReference type="ChEBI" id="CHEBI:58121"/>
        <dbReference type="ChEBI" id="CHEBI:58830"/>
        <dbReference type="EC" id="4.1.99.12"/>
    </reaction>
</comment>
<evidence type="ECO:0000256" key="9">
    <source>
        <dbReference type="ARBA" id="ARBA00022619"/>
    </source>
</evidence>
<feature type="binding site" evidence="14">
    <location>
        <begin position="89"/>
        <end position="90"/>
    </location>
    <ligand>
        <name>D-ribulose 5-phosphate</name>
        <dbReference type="ChEBI" id="CHEBI:58121"/>
    </ligand>
</feature>
<keyword evidence="9 14" id="KW-0686">Riboflavin biosynthesis</keyword>
<evidence type="ECO:0000256" key="4">
    <source>
        <dbReference type="ARBA" id="ARBA00004904"/>
    </source>
</evidence>
<dbReference type="Pfam" id="PF00926">
    <property type="entry name" value="DHBP_synthase"/>
    <property type="match status" value="1"/>
</dbReference>
<dbReference type="InterPro" id="IPR032677">
    <property type="entry name" value="GTP_cyclohydro_II"/>
</dbReference>
<dbReference type="FunFam" id="3.90.870.10:FF:000001">
    <property type="entry name" value="Riboflavin biosynthesis protein RibBA"/>
    <property type="match status" value="1"/>
</dbReference>
<evidence type="ECO:0000256" key="14">
    <source>
        <dbReference type="HAMAP-Rule" id="MF_00180"/>
    </source>
</evidence>
<comment type="pathway">
    <text evidence="4 14">Cofactor biosynthesis; riboflavin biosynthesis; 2-hydroxy-3-oxobutyl phosphate from D-ribulose 5-phosphate: step 1/1.</text>
</comment>
<dbReference type="PIRSF" id="PIRSF001259">
    <property type="entry name" value="RibA"/>
    <property type="match status" value="1"/>
</dbReference>
<comment type="cofactor">
    <cofactor evidence="2">
        <name>Mn(2+)</name>
        <dbReference type="ChEBI" id="CHEBI:29035"/>
    </cofactor>
</comment>
<dbReference type="GO" id="GO:0000287">
    <property type="term" value="F:magnesium ion binding"/>
    <property type="evidence" value="ECO:0007669"/>
    <property type="project" value="UniProtKB-UniRule"/>
</dbReference>
<comment type="cofactor">
    <cofactor evidence="14">
        <name>Mg(2+)</name>
        <dbReference type="ChEBI" id="CHEBI:18420"/>
    </cofactor>
    <cofactor evidence="14">
        <name>Mn(2+)</name>
        <dbReference type="ChEBI" id="CHEBI:29035"/>
    </cofactor>
    <text evidence="14">Binds 2 divalent metal cations per subunit. Magnesium or manganese.</text>
</comment>